<dbReference type="CDD" id="cd06261">
    <property type="entry name" value="TM_PBP2"/>
    <property type="match status" value="1"/>
</dbReference>
<proteinExistence type="inferred from homology"/>
<dbReference type="SUPFAM" id="SSF161098">
    <property type="entry name" value="MetI-like"/>
    <property type="match status" value="1"/>
</dbReference>
<keyword evidence="3" id="KW-1003">Cell membrane</keyword>
<dbReference type="InterPro" id="IPR005769">
    <property type="entry name" value="PhnE/PtxC"/>
</dbReference>
<organism evidence="10 11">
    <name type="scientific">Arthrobacter terrae</name>
    <dbReference type="NCBI Taxonomy" id="2935737"/>
    <lineage>
        <taxon>Bacteria</taxon>
        <taxon>Bacillati</taxon>
        <taxon>Actinomycetota</taxon>
        <taxon>Actinomycetes</taxon>
        <taxon>Micrococcales</taxon>
        <taxon>Micrococcaceae</taxon>
        <taxon>Arthrobacter</taxon>
    </lineage>
</organism>
<comment type="caution">
    <text evidence="10">The sequence shown here is derived from an EMBL/GenBank/DDBJ whole genome shotgun (WGS) entry which is preliminary data.</text>
</comment>
<evidence type="ECO:0000256" key="7">
    <source>
        <dbReference type="RuleBase" id="RU363032"/>
    </source>
</evidence>
<evidence type="ECO:0000256" key="5">
    <source>
        <dbReference type="ARBA" id="ARBA00022989"/>
    </source>
</evidence>
<feature type="transmembrane region" description="Helical" evidence="7">
    <location>
        <begin position="146"/>
        <end position="170"/>
    </location>
</feature>
<comment type="subcellular location">
    <subcellularLocation>
        <location evidence="1 7">Cell membrane</location>
        <topology evidence="1 7">Multi-pass membrane protein</topology>
    </subcellularLocation>
</comment>
<dbReference type="Proteomes" id="UP000655366">
    <property type="component" value="Unassembled WGS sequence"/>
</dbReference>
<gene>
    <name evidence="10" type="primary">phnE</name>
    <name evidence="10" type="ORF">IV500_19030</name>
</gene>
<dbReference type="Pfam" id="PF00528">
    <property type="entry name" value="BPD_transp_1"/>
    <property type="match status" value="1"/>
</dbReference>
<dbReference type="Gene3D" id="1.10.3720.10">
    <property type="entry name" value="MetI-like"/>
    <property type="match status" value="1"/>
</dbReference>
<evidence type="ECO:0000313" key="10">
    <source>
        <dbReference type="EMBL" id="MBG0741462.1"/>
    </source>
</evidence>
<dbReference type="InterPro" id="IPR000515">
    <property type="entry name" value="MetI-like"/>
</dbReference>
<evidence type="ECO:0000256" key="2">
    <source>
        <dbReference type="ARBA" id="ARBA00022448"/>
    </source>
</evidence>
<comment type="similarity">
    <text evidence="7">Belongs to the binding-protein-dependent transport system permease family.</text>
</comment>
<name>A0A931GC74_9MICC</name>
<dbReference type="GO" id="GO:0015416">
    <property type="term" value="F:ABC-type phosphonate transporter activity"/>
    <property type="evidence" value="ECO:0007669"/>
    <property type="project" value="InterPro"/>
</dbReference>
<evidence type="ECO:0000256" key="4">
    <source>
        <dbReference type="ARBA" id="ARBA00022692"/>
    </source>
</evidence>
<keyword evidence="11" id="KW-1185">Reference proteome</keyword>
<keyword evidence="5 7" id="KW-1133">Transmembrane helix</keyword>
<keyword evidence="2 7" id="KW-0813">Transport</keyword>
<feature type="transmembrane region" description="Helical" evidence="7">
    <location>
        <begin position="98"/>
        <end position="119"/>
    </location>
</feature>
<keyword evidence="6 7" id="KW-0472">Membrane</keyword>
<feature type="transmembrane region" description="Helical" evidence="7">
    <location>
        <begin position="259"/>
        <end position="280"/>
    </location>
</feature>
<dbReference type="PANTHER" id="PTHR30043">
    <property type="entry name" value="PHOSPHONATES TRANSPORT SYSTEM PERMEASE PROTEIN"/>
    <property type="match status" value="1"/>
</dbReference>
<feature type="domain" description="ABC transmembrane type-1" evidence="9">
    <location>
        <begin position="94"/>
        <end position="277"/>
    </location>
</feature>
<dbReference type="GO" id="GO:0005886">
    <property type="term" value="C:plasma membrane"/>
    <property type="evidence" value="ECO:0007669"/>
    <property type="project" value="UniProtKB-SubCell"/>
</dbReference>
<evidence type="ECO:0000259" key="9">
    <source>
        <dbReference type="PROSITE" id="PS50928"/>
    </source>
</evidence>
<evidence type="ECO:0000256" key="8">
    <source>
        <dbReference type="SAM" id="MobiDB-lite"/>
    </source>
</evidence>
<feature type="transmembrane region" description="Helical" evidence="7">
    <location>
        <begin position="37"/>
        <end position="58"/>
    </location>
</feature>
<dbReference type="RefSeq" id="WP_196398397.1">
    <property type="nucleotide sequence ID" value="NZ_JADNYM010000031.1"/>
</dbReference>
<dbReference type="PROSITE" id="PS50928">
    <property type="entry name" value="ABC_TM1"/>
    <property type="match status" value="1"/>
</dbReference>
<feature type="region of interest" description="Disordered" evidence="8">
    <location>
        <begin position="1"/>
        <end position="32"/>
    </location>
</feature>
<dbReference type="PANTHER" id="PTHR30043:SF1">
    <property type="entry name" value="ABC TRANSPORT SYSTEM PERMEASE PROTEIN P69"/>
    <property type="match status" value="1"/>
</dbReference>
<evidence type="ECO:0000256" key="1">
    <source>
        <dbReference type="ARBA" id="ARBA00004651"/>
    </source>
</evidence>
<dbReference type="InterPro" id="IPR035906">
    <property type="entry name" value="MetI-like_sf"/>
</dbReference>
<evidence type="ECO:0000256" key="3">
    <source>
        <dbReference type="ARBA" id="ARBA00022475"/>
    </source>
</evidence>
<dbReference type="AlphaFoldDB" id="A0A931GC74"/>
<feature type="transmembrane region" description="Helical" evidence="7">
    <location>
        <begin position="227"/>
        <end position="247"/>
    </location>
</feature>
<keyword evidence="4 7" id="KW-0812">Transmembrane</keyword>
<feature type="compositionally biased region" description="Polar residues" evidence="8">
    <location>
        <begin position="1"/>
        <end position="16"/>
    </location>
</feature>
<protein>
    <submittedName>
        <fullName evidence="10">Phosphonate ABC transporter, permease protein PhnE</fullName>
    </submittedName>
</protein>
<evidence type="ECO:0000256" key="6">
    <source>
        <dbReference type="ARBA" id="ARBA00023136"/>
    </source>
</evidence>
<evidence type="ECO:0000313" key="11">
    <source>
        <dbReference type="Proteomes" id="UP000655366"/>
    </source>
</evidence>
<dbReference type="EMBL" id="JADNYM010000031">
    <property type="protein sequence ID" value="MBG0741462.1"/>
    <property type="molecule type" value="Genomic_DNA"/>
</dbReference>
<dbReference type="NCBIfam" id="TIGR01097">
    <property type="entry name" value="PhnE"/>
    <property type="match status" value="1"/>
</dbReference>
<accession>A0A931GC74</accession>
<sequence>MSTAGAGTGPNASGTPRNGLGGPGRAPAGRPAKPKSAGAIAVVVLILLAITLWAGLGIRVDLAAIARNWSNAVANIIQLTQPDYGFIPKTFPALLETLQMAVIATAIGAAVSLPLAFLASRATNPHTPLLRVVRFVMNLVRSVPDILYAAILVAVVGVGALSGIMALVMFNIGIIVKLVSEALDGEDAGAQEAALAAGASWFKADRAAMLPQILPTFASQTLYTFEINIRASTVIGLVGAGGLGVLIDNVRNFFRYHELSMIIFEILIMVVVLEMFSAWLRKRLV</sequence>
<reference evidence="10 11" key="1">
    <citation type="submission" date="2020-11" db="EMBL/GenBank/DDBJ databases">
        <title>Arthrobacter antarcticus sp. nov., isolated from Antarctic Soil.</title>
        <authorList>
            <person name="Li J."/>
        </authorList>
    </citation>
    <scope>NUCLEOTIDE SEQUENCE [LARGE SCALE GENOMIC DNA]</scope>
    <source>
        <strain evidence="10 11">Z1-20</strain>
    </source>
</reference>